<reference evidence="7 8" key="1">
    <citation type="submission" date="2024-01" db="EMBL/GenBank/DDBJ databases">
        <title>Description of Olsenella sp. nov., isolated from pig feces.</title>
        <authorList>
            <person name="Chang Y.-H."/>
        </authorList>
    </citation>
    <scope>NUCLEOTIDE SEQUENCE [LARGE SCALE GENOMIC DNA]</scope>
    <source>
        <strain evidence="7 8">YH-ols2223</strain>
    </source>
</reference>
<dbReference type="InterPro" id="IPR051446">
    <property type="entry name" value="HTH_trans_reg/aminotransferase"/>
</dbReference>
<dbReference type="GO" id="GO:0008483">
    <property type="term" value="F:transaminase activity"/>
    <property type="evidence" value="ECO:0007669"/>
    <property type="project" value="UniProtKB-KW"/>
</dbReference>
<dbReference type="PANTHER" id="PTHR46577:SF1">
    <property type="entry name" value="HTH-TYPE TRANSCRIPTIONAL REGULATORY PROTEIN GABR"/>
    <property type="match status" value="1"/>
</dbReference>
<dbReference type="SMART" id="SM00345">
    <property type="entry name" value="HTH_GNTR"/>
    <property type="match status" value="1"/>
</dbReference>
<dbReference type="InterPro" id="IPR036390">
    <property type="entry name" value="WH_DNA-bd_sf"/>
</dbReference>
<dbReference type="SUPFAM" id="SSF53383">
    <property type="entry name" value="PLP-dependent transferases"/>
    <property type="match status" value="1"/>
</dbReference>
<feature type="domain" description="HTH gntR-type" evidence="6">
    <location>
        <begin position="12"/>
        <end position="80"/>
    </location>
</feature>
<dbReference type="Gene3D" id="3.40.640.10">
    <property type="entry name" value="Type I PLP-dependent aspartate aminotransferase-like (Major domain)"/>
    <property type="match status" value="1"/>
</dbReference>
<dbReference type="InterPro" id="IPR004839">
    <property type="entry name" value="Aminotransferase_I/II_large"/>
</dbReference>
<keyword evidence="5" id="KW-0804">Transcription</keyword>
<evidence type="ECO:0000256" key="1">
    <source>
        <dbReference type="ARBA" id="ARBA00005384"/>
    </source>
</evidence>
<name>A0ABU7R8Y5_9ACTN</name>
<accession>A0ABU7R8Y5</accession>
<keyword evidence="2" id="KW-0663">Pyridoxal phosphate</keyword>
<comment type="caution">
    <text evidence="7">The sequence shown here is derived from an EMBL/GenBank/DDBJ whole genome shotgun (WGS) entry which is preliminary data.</text>
</comment>
<proteinExistence type="inferred from homology"/>
<evidence type="ECO:0000313" key="8">
    <source>
        <dbReference type="Proteomes" id="UP001332931"/>
    </source>
</evidence>
<keyword evidence="4" id="KW-0238">DNA-binding</keyword>
<evidence type="ECO:0000256" key="2">
    <source>
        <dbReference type="ARBA" id="ARBA00022898"/>
    </source>
</evidence>
<gene>
    <name evidence="7" type="ORF">VXJ25_03505</name>
</gene>
<keyword evidence="7" id="KW-0808">Transferase</keyword>
<dbReference type="InterPro" id="IPR036388">
    <property type="entry name" value="WH-like_DNA-bd_sf"/>
</dbReference>
<dbReference type="InterPro" id="IPR015424">
    <property type="entry name" value="PyrdxlP-dep_Trfase"/>
</dbReference>
<keyword evidence="7" id="KW-0032">Aminotransferase</keyword>
<organism evidence="7 8">
    <name type="scientific">Olsenella absiana</name>
    <dbReference type="NCBI Taxonomy" id="3115222"/>
    <lineage>
        <taxon>Bacteria</taxon>
        <taxon>Bacillati</taxon>
        <taxon>Actinomycetota</taxon>
        <taxon>Coriobacteriia</taxon>
        <taxon>Coriobacteriales</taxon>
        <taxon>Atopobiaceae</taxon>
        <taxon>Olsenella</taxon>
    </lineage>
</organism>
<dbReference type="CDD" id="cd07377">
    <property type="entry name" value="WHTH_GntR"/>
    <property type="match status" value="1"/>
</dbReference>
<evidence type="ECO:0000259" key="6">
    <source>
        <dbReference type="PROSITE" id="PS50949"/>
    </source>
</evidence>
<dbReference type="EMBL" id="JAZGJQ010000003">
    <property type="protein sequence ID" value="MEE6147067.1"/>
    <property type="molecule type" value="Genomic_DNA"/>
</dbReference>
<dbReference type="Gene3D" id="1.10.10.10">
    <property type="entry name" value="Winged helix-like DNA-binding domain superfamily/Winged helix DNA-binding domain"/>
    <property type="match status" value="1"/>
</dbReference>
<dbReference type="SUPFAM" id="SSF46785">
    <property type="entry name" value="Winged helix' DNA-binding domain"/>
    <property type="match status" value="1"/>
</dbReference>
<dbReference type="InterPro" id="IPR015421">
    <property type="entry name" value="PyrdxlP-dep_Trfase_major"/>
</dbReference>
<dbReference type="Pfam" id="PF00392">
    <property type="entry name" value="GntR"/>
    <property type="match status" value="1"/>
</dbReference>
<keyword evidence="3" id="KW-0805">Transcription regulation</keyword>
<dbReference type="Pfam" id="PF00155">
    <property type="entry name" value="Aminotran_1_2"/>
    <property type="match status" value="1"/>
</dbReference>
<dbReference type="RefSeq" id="WP_330957835.1">
    <property type="nucleotide sequence ID" value="NZ_JAZGJQ010000003.1"/>
</dbReference>
<keyword evidence="8" id="KW-1185">Reference proteome</keyword>
<sequence>MLTYEMGNRGGAPKYLYLYQCIRDDILRGKIPADQRLPSKRALADHLGVSVITVENAYRLLVVEGYVRSQEKVGFFVERIEGRRRPPGHRPTTSLPLMEEEHAYFADFSSNKVQMSLFPASTVTKLTREMLAVRDERFFSTVPYNGTRTLRHAIADYLRRYRGMEVDPDQVIVGCGTEYLYGRLMQLFEPGTVLGLEDPGNHKFADIAARNGLASEFLPVDEKGVRLDALSRSRASLVHLSPANSFPLGSVMPIGRRLELLSWLYEDAGRYLVEDDFDSEVNSFGNTTTPIFQSDFGGRTVYLNSFSKTLVPSLRISYMVLPTELVARYRRTQTFFSCTVSGSDQYVLARFLADGHFERHLSHLNAFFRRERAQVLSEMSGLGLDRMGEVVVPEAGTHVILRLGEGDVTREQMRVNARSLDIRFAFVGDYAAHPWGRMGRDLIVNYASVPPERLHEGMSRLMLCLSRQSVGVLP</sequence>
<protein>
    <submittedName>
        <fullName evidence="7">PLP-dependent aminotransferase family protein</fullName>
    </submittedName>
</protein>
<dbReference type="PROSITE" id="PS50949">
    <property type="entry name" value="HTH_GNTR"/>
    <property type="match status" value="1"/>
</dbReference>
<dbReference type="Proteomes" id="UP001332931">
    <property type="component" value="Unassembled WGS sequence"/>
</dbReference>
<evidence type="ECO:0000256" key="4">
    <source>
        <dbReference type="ARBA" id="ARBA00023125"/>
    </source>
</evidence>
<comment type="similarity">
    <text evidence="1">In the C-terminal section; belongs to the class-I pyridoxal-phosphate-dependent aminotransferase family.</text>
</comment>
<dbReference type="PANTHER" id="PTHR46577">
    <property type="entry name" value="HTH-TYPE TRANSCRIPTIONAL REGULATORY PROTEIN GABR"/>
    <property type="match status" value="1"/>
</dbReference>
<evidence type="ECO:0000313" key="7">
    <source>
        <dbReference type="EMBL" id="MEE6147067.1"/>
    </source>
</evidence>
<evidence type="ECO:0000256" key="5">
    <source>
        <dbReference type="ARBA" id="ARBA00023163"/>
    </source>
</evidence>
<dbReference type="InterPro" id="IPR000524">
    <property type="entry name" value="Tscrpt_reg_HTH_GntR"/>
</dbReference>
<dbReference type="CDD" id="cd00609">
    <property type="entry name" value="AAT_like"/>
    <property type="match status" value="1"/>
</dbReference>
<evidence type="ECO:0000256" key="3">
    <source>
        <dbReference type="ARBA" id="ARBA00023015"/>
    </source>
</evidence>